<keyword evidence="2" id="KW-1185">Reference proteome</keyword>
<reference evidence="1 2" key="1">
    <citation type="submission" date="2015-05" db="EMBL/GenBank/DDBJ databases">
        <title>Photobacterium galathea sp. nov.</title>
        <authorList>
            <person name="Machado H."/>
            <person name="Gram L."/>
        </authorList>
    </citation>
    <scope>NUCLEOTIDE SEQUENCE [LARGE SCALE GENOMIC DNA]</scope>
    <source>
        <strain evidence="1 2">DSM 22954</strain>
    </source>
</reference>
<dbReference type="EMBL" id="LDOU01000006">
    <property type="protein sequence ID" value="KLV10170.1"/>
    <property type="molecule type" value="Genomic_DNA"/>
</dbReference>
<organism evidence="1 2">
    <name type="scientific">Photobacterium ganghwense</name>
    <dbReference type="NCBI Taxonomy" id="320778"/>
    <lineage>
        <taxon>Bacteria</taxon>
        <taxon>Pseudomonadati</taxon>
        <taxon>Pseudomonadota</taxon>
        <taxon>Gammaproteobacteria</taxon>
        <taxon>Vibrionales</taxon>
        <taxon>Vibrionaceae</taxon>
        <taxon>Photobacterium</taxon>
    </lineage>
</organism>
<evidence type="ECO:0000313" key="2">
    <source>
        <dbReference type="Proteomes" id="UP000035909"/>
    </source>
</evidence>
<gene>
    <name evidence="1" type="ORF">ABT57_06220</name>
</gene>
<sequence>MEMKARSREVLRAEMIKMFVDSKYSSSLAKSSRSKSGFPFIMAFLLKLLFITPNYMALTKNNNIHNNLSTI</sequence>
<dbReference type="Proteomes" id="UP000035909">
    <property type="component" value="Unassembled WGS sequence"/>
</dbReference>
<proteinExistence type="predicted"/>
<accession>A0A0J1HEU2</accession>
<name>A0A0J1HEU2_9GAMM</name>
<dbReference type="AlphaFoldDB" id="A0A0J1HEU2"/>
<evidence type="ECO:0000313" key="1">
    <source>
        <dbReference type="EMBL" id="KLV10170.1"/>
    </source>
</evidence>
<comment type="caution">
    <text evidence="1">The sequence shown here is derived from an EMBL/GenBank/DDBJ whole genome shotgun (WGS) entry which is preliminary data.</text>
</comment>
<protein>
    <submittedName>
        <fullName evidence="1">Uncharacterized protein</fullName>
    </submittedName>
</protein>